<dbReference type="RefSeq" id="XP_035296690.1">
    <property type="nucleotide sequence ID" value="XM_035440799.1"/>
</dbReference>
<dbReference type="RefSeq" id="XP_035296689.1">
    <property type="nucleotide sequence ID" value="XM_035440798.1"/>
</dbReference>
<dbReference type="Pfam" id="PF12201">
    <property type="entry name" value="bcl-2I13"/>
    <property type="match status" value="1"/>
</dbReference>
<dbReference type="GO" id="GO:0008584">
    <property type="term" value="P:male gonad development"/>
    <property type="evidence" value="ECO:0007669"/>
    <property type="project" value="TreeGrafter"/>
</dbReference>
<evidence type="ECO:0000313" key="2">
    <source>
        <dbReference type="RefSeq" id="XP_035296689.1"/>
    </source>
</evidence>
<reference evidence="2 3" key="3">
    <citation type="submission" date="2025-04" db="UniProtKB">
        <authorList>
            <consortium name="RefSeq"/>
        </authorList>
    </citation>
    <scope>IDENTIFICATION</scope>
    <source>
        <strain evidence="2 3">17A/GY</strain>
        <tissue evidence="2 3">Liver</tissue>
    </source>
</reference>
<dbReference type="CTD" id="638"/>
<dbReference type="OrthoDB" id="9799917at2759"/>
<evidence type="ECO:0000313" key="1">
    <source>
        <dbReference type="Proteomes" id="UP001108280"/>
    </source>
</evidence>
<dbReference type="GO" id="GO:0008637">
    <property type="term" value="P:apoptotic mitochondrial changes"/>
    <property type="evidence" value="ECO:0007669"/>
    <property type="project" value="TreeGrafter"/>
</dbReference>
<dbReference type="PANTHER" id="PTHR15018:SF1">
    <property type="entry name" value="BCL-2-INTERACTING KILLER"/>
    <property type="match status" value="1"/>
</dbReference>
<dbReference type="GeneID" id="100768268"/>
<sequence>MSEARLMARDLIIKTVLHDQVPRPPVAPGAPSMKEPVEEENSSMRDLDLVECLENRNQVALRLAYIGDEMDLCLRGPRLAQLPGIAMHRLAVNYSQTGARGIFRSLIRGLTNLREKIWSWRVLTPGTWVSPDQARGQLFPMVLLVLLLLGEALHLQLQ</sequence>
<reference evidence="1" key="2">
    <citation type="journal article" date="2020" name="Biotechnol. Bioeng.">
        <title>Chromosome-scale scaffolds for the Chinese hamster reference genome assembly to facilitate the study of the CHO epigenome.</title>
        <authorList>
            <person name="Hilliard W."/>
            <person name="MacDonald M."/>
            <person name="Lee K.H."/>
        </authorList>
    </citation>
    <scope>NUCLEOTIDE SEQUENCE [LARGE SCALE GENOMIC DNA]</scope>
    <source>
        <strain evidence="1">17A/GY</strain>
    </source>
</reference>
<proteinExistence type="predicted"/>
<dbReference type="Proteomes" id="UP001108280">
    <property type="component" value="Chromosome 2"/>
</dbReference>
<reference evidence="1" key="1">
    <citation type="journal article" date="2018" name="Biotechnol. Bioeng.">
        <title>A reference genome of the Chinese hamster based on a hybrid assembly strategy.</title>
        <authorList>
            <person name="Rupp O."/>
            <person name="MacDonald M.L."/>
            <person name="Li S."/>
            <person name="Dhiman H."/>
            <person name="Polson S."/>
            <person name="Griep S."/>
            <person name="Heffner K."/>
            <person name="Hernandez I."/>
            <person name="Brinkrolf K."/>
            <person name="Jadhav V."/>
            <person name="Samoudi M."/>
            <person name="Hao H."/>
            <person name="Kingham B."/>
            <person name="Goesmann A."/>
            <person name="Betenbaugh M.J."/>
            <person name="Lewis N.E."/>
            <person name="Borth N."/>
            <person name="Lee K.H."/>
        </authorList>
    </citation>
    <scope>NUCLEOTIDE SEQUENCE [LARGE SCALE GENOMIC DNA]</scope>
    <source>
        <strain evidence="1">17A/GY</strain>
    </source>
</reference>
<evidence type="ECO:0000313" key="3">
    <source>
        <dbReference type="RefSeq" id="XP_035296690.1"/>
    </source>
</evidence>
<dbReference type="InterPro" id="IPR024579">
    <property type="entry name" value="Bcl2-int_killer"/>
</dbReference>
<dbReference type="PANTHER" id="PTHR15018">
    <property type="entry name" value="BCL-2-INTERACTING KILLER"/>
    <property type="match status" value="1"/>
</dbReference>
<protein>
    <submittedName>
        <fullName evidence="2 3">Bcl-2-interacting killer</fullName>
    </submittedName>
</protein>
<organism evidence="1 3">
    <name type="scientific">Cricetulus griseus</name>
    <name type="common">Chinese hamster</name>
    <name type="synonym">Cricetulus barabensis griseus</name>
    <dbReference type="NCBI Taxonomy" id="10029"/>
    <lineage>
        <taxon>Eukaryota</taxon>
        <taxon>Metazoa</taxon>
        <taxon>Chordata</taxon>
        <taxon>Craniata</taxon>
        <taxon>Vertebrata</taxon>
        <taxon>Euteleostomi</taxon>
        <taxon>Mammalia</taxon>
        <taxon>Eutheria</taxon>
        <taxon>Euarchontoglires</taxon>
        <taxon>Glires</taxon>
        <taxon>Rodentia</taxon>
        <taxon>Myomorpha</taxon>
        <taxon>Muroidea</taxon>
        <taxon>Cricetidae</taxon>
        <taxon>Cricetinae</taxon>
        <taxon>Cricetulus</taxon>
    </lineage>
</organism>
<keyword evidence="1" id="KW-1185">Reference proteome</keyword>
<gene>
    <name evidence="2 3" type="primary">Bik</name>
</gene>
<name>A0A9J7GQB6_CRIGR</name>
<accession>A0A9J7GQB6</accession>
<dbReference type="KEGG" id="cge:100768268"/>
<dbReference type="AlphaFoldDB" id="A0A9J7GQB6"/>